<evidence type="ECO:0000259" key="1">
    <source>
        <dbReference type="Pfam" id="PF07971"/>
    </source>
</evidence>
<dbReference type="AlphaFoldDB" id="E6Q3T4"/>
<dbReference type="GO" id="GO:0005829">
    <property type="term" value="C:cytosol"/>
    <property type="evidence" value="ECO:0007669"/>
    <property type="project" value="TreeGrafter"/>
</dbReference>
<dbReference type="Gene3D" id="1.20.1050.60">
    <property type="entry name" value="alpha-1,2-mannosidase"/>
    <property type="match status" value="1"/>
</dbReference>
<dbReference type="NCBIfam" id="TIGR02276">
    <property type="entry name" value="beta_rpt_yvtn"/>
    <property type="match status" value="3"/>
</dbReference>
<dbReference type="GO" id="GO:0005975">
    <property type="term" value="P:carbohydrate metabolic process"/>
    <property type="evidence" value="ECO:0007669"/>
    <property type="project" value="InterPro"/>
</dbReference>
<dbReference type="PANTHER" id="PTHR12143">
    <property type="entry name" value="PEPTIDE N-GLYCANASE PNGASE -RELATED"/>
    <property type="match status" value="1"/>
</dbReference>
<dbReference type="SUPFAM" id="SSF51004">
    <property type="entry name" value="C-terminal (heme d1) domain of cytochrome cd1-nitrite reductase"/>
    <property type="match status" value="1"/>
</dbReference>
<dbReference type="GO" id="GO:0000224">
    <property type="term" value="F:peptide-N4-(N-acetyl-beta-glucosaminyl)asparagine amidase activity"/>
    <property type="evidence" value="ECO:0007669"/>
    <property type="project" value="TreeGrafter"/>
</dbReference>
<sequence>MQRALRKILPAFVALAFIGRGIAAEARTTTTPVSYVDPFVGTSGTPVGGPIDDFPGADVPFGMLQWSPDTPSQNAGGGYEFNDTTTTGLSLTHLSGPGCNVFGDFAVLPLLGAPPSALQGISQPLSHVGEIAAPGYYAVTLGKPGIRAEFTVTSRSGLARFTFPQSHDALLTINPASDQAGVSTASIRIVGTHELEASARSGHFCGMPDRFTIYMAARFNRPFAASGLYENGVGRTAGAWLRFDSSKQRSVRMQVAISFVSERGAWRNLRASARSWSMIGVRDRALERWNRALGRVRVSGGSIQDLRTFYSALYHTMLHPNLFSDVDGRYRGFDDKVHRVAPGHAFYANFSDWDIYRTEIPLLALLFPHRTSDMMQSLVDAATQDGWLPRWALANSPTSVMGGDSVDPVIAGAYAFGARDFSVHRALAAMVKGANDTNAAPAFGWYQERPAGGDFNELGYIPNVYTTSVSPVPNGASETLEYSLDDFSISAFARALDQRAVADAFLKSSANWSNLFDRSLGEIAPRGPGGAFERTRIGDNGQSGFQEGNAAQYTWMVPQDLRDLFRGMGGRAAARKRLDTFFTHLNAGQSAPYAWLGNEPSIGSPWAYLSAGAPWREERVVRAAMSRLWGDRPDGLPGNDDLGTMSAWYVWSALGLYPQNPAERYLDIGAPLFTHAVITPSHGPVLTIDAPQAGADAPYVQRLSVNGRVWNRPWIALPQDGTLHLSFALGAQPNRSWGNTRADAPPSYAPARVQFPASTAMTLVREPGGFTVLNPGAHAHRVTWSTAIAAPARVSPRSGSLVVPAGARASVALTVASAGAPAGLYDIHVIARAGNGARFPALLIYRTAANGVDPDTLAWLIDRSHDTAIPFDLRTQARGAALAVGKNPLDAVLSRDNRLLFVGNRGGDSVSAIDTTTRRVVATIPVKSPDGLALSAHGNGIWVASYRADTVERIDVATLKVGAPIAVGKHPRWIAVAPDGSRIYVTDQAANTVTPIDLQTQRALPAVAVGREPTGIAISPDGRTLYVANNRSDDVSVLDAATLQTLAVLPAGAQAQMVAISPNGRLAYVPNLDGISVTPIDLTARKVSPDIVVGGAPFEAAFTPGGASAYVIDMRDNALVRIDVARGSAGSPLLYAPGIITIAMPHGSSTLLPLP</sequence>
<accession>E6Q3T4</accession>
<dbReference type="Pfam" id="PF21783">
    <property type="entry name" value="YNCE"/>
    <property type="match status" value="1"/>
</dbReference>
<protein>
    <recommendedName>
        <fullName evidence="5">Alpha-1,2-mannosidase</fullName>
    </recommendedName>
</protein>
<dbReference type="InterPro" id="IPR050883">
    <property type="entry name" value="PNGase"/>
</dbReference>
<proteinExistence type="predicted"/>
<dbReference type="Gene3D" id="2.130.10.10">
    <property type="entry name" value="YVTN repeat-like/Quinoprotein amine dehydrogenase"/>
    <property type="match status" value="2"/>
</dbReference>
<name>E6Q3T4_9ZZZZ</name>
<dbReference type="InterPro" id="IPR005887">
    <property type="entry name" value="GH92_a_mannosidase_put"/>
</dbReference>
<dbReference type="InterPro" id="IPR011048">
    <property type="entry name" value="Haem_d1_sf"/>
</dbReference>
<dbReference type="Gene3D" id="3.30.2080.10">
    <property type="entry name" value="GH92 mannosidase domain"/>
    <property type="match status" value="1"/>
</dbReference>
<evidence type="ECO:0008006" key="5">
    <source>
        <dbReference type="Google" id="ProtNLM"/>
    </source>
</evidence>
<dbReference type="PANTHER" id="PTHR12143:SF39">
    <property type="entry name" value="SECRETED PROTEIN"/>
    <property type="match status" value="1"/>
</dbReference>
<dbReference type="Gene3D" id="2.70.98.10">
    <property type="match status" value="1"/>
</dbReference>
<dbReference type="EMBL" id="CABO01000026">
    <property type="protein sequence ID" value="CBI01845.1"/>
    <property type="molecule type" value="Genomic_DNA"/>
</dbReference>
<dbReference type="InterPro" id="IPR015943">
    <property type="entry name" value="WD40/YVTN_repeat-like_dom_sf"/>
</dbReference>
<dbReference type="InterPro" id="IPR011964">
    <property type="entry name" value="YVTN_b-propeller_repeat"/>
</dbReference>
<dbReference type="InterPro" id="IPR048433">
    <property type="entry name" value="YNCE-like_beta-prop"/>
</dbReference>
<reference evidence="4" key="1">
    <citation type="submission" date="2009-10" db="EMBL/GenBank/DDBJ databases">
        <title>Diversity of trophic interactions inside an arsenic-rich microbial ecosystem.</title>
        <authorList>
            <person name="Bertin P.N."/>
            <person name="Heinrich-Salmeron A."/>
            <person name="Pelletier E."/>
            <person name="Goulhen-Chollet F."/>
            <person name="Arsene-Ploetze F."/>
            <person name="Gallien S."/>
            <person name="Calteau A."/>
            <person name="Vallenet D."/>
            <person name="Casiot C."/>
            <person name="Chane-Woon-Ming B."/>
            <person name="Giloteaux L."/>
            <person name="Barakat M."/>
            <person name="Bonnefoy V."/>
            <person name="Bruneel O."/>
            <person name="Chandler M."/>
            <person name="Cleiss J."/>
            <person name="Duran R."/>
            <person name="Elbaz-Poulichet F."/>
            <person name="Fonknechten N."/>
            <person name="Lauga B."/>
            <person name="Mornico D."/>
            <person name="Ortet P."/>
            <person name="Schaeffer C."/>
            <person name="Siguier P."/>
            <person name="Alexander Thil Smith A."/>
            <person name="Van Dorsselaer A."/>
            <person name="Weissenbach J."/>
            <person name="Medigue C."/>
            <person name="Le Paslier D."/>
        </authorList>
    </citation>
    <scope>NUCLEOTIDE SEQUENCE</scope>
</reference>
<dbReference type="InterPro" id="IPR041371">
    <property type="entry name" value="GH92_N"/>
</dbReference>
<evidence type="ECO:0000313" key="4">
    <source>
        <dbReference type="EMBL" id="CBI01845.1"/>
    </source>
</evidence>
<dbReference type="InterPro" id="IPR012939">
    <property type="entry name" value="Glyco_hydro_92"/>
</dbReference>
<feature type="domain" description="YNCE-like beta-propeller" evidence="3">
    <location>
        <begin position="866"/>
        <end position="1016"/>
    </location>
</feature>
<evidence type="ECO:0000259" key="2">
    <source>
        <dbReference type="Pfam" id="PF17678"/>
    </source>
</evidence>
<dbReference type="GO" id="GO:0006516">
    <property type="term" value="P:glycoprotein catabolic process"/>
    <property type="evidence" value="ECO:0007669"/>
    <property type="project" value="TreeGrafter"/>
</dbReference>
<gene>
    <name evidence="4" type="ORF">CARN4_0838</name>
</gene>
<dbReference type="Pfam" id="PF17678">
    <property type="entry name" value="Glyco_hydro_92N"/>
    <property type="match status" value="1"/>
</dbReference>
<evidence type="ECO:0000259" key="3">
    <source>
        <dbReference type="Pfam" id="PF21783"/>
    </source>
</evidence>
<dbReference type="InterPro" id="IPR008928">
    <property type="entry name" value="6-hairpin_glycosidase_sf"/>
</dbReference>
<comment type="caution">
    <text evidence="4">The sequence shown here is derived from an EMBL/GenBank/DDBJ whole genome shotgun (WGS) entry which is preliminary data.</text>
</comment>
<dbReference type="Pfam" id="PF07971">
    <property type="entry name" value="Glyco_hydro_92"/>
    <property type="match status" value="1"/>
</dbReference>
<organism evidence="4">
    <name type="scientific">mine drainage metagenome</name>
    <dbReference type="NCBI Taxonomy" id="410659"/>
    <lineage>
        <taxon>unclassified sequences</taxon>
        <taxon>metagenomes</taxon>
        <taxon>ecological metagenomes</taxon>
    </lineage>
</organism>
<feature type="domain" description="Glycosyl hydrolase family 92 N-terminal" evidence="2">
    <location>
        <begin position="35"/>
        <end position="258"/>
    </location>
</feature>
<dbReference type="GO" id="GO:0030246">
    <property type="term" value="F:carbohydrate binding"/>
    <property type="evidence" value="ECO:0007669"/>
    <property type="project" value="InterPro"/>
</dbReference>
<dbReference type="NCBIfam" id="TIGR01180">
    <property type="entry name" value="aman2_put"/>
    <property type="match status" value="1"/>
</dbReference>
<dbReference type="InterPro" id="IPR014718">
    <property type="entry name" value="GH-type_carb-bd"/>
</dbReference>
<dbReference type="SUPFAM" id="SSF48208">
    <property type="entry name" value="Six-hairpin glycosidases"/>
    <property type="match status" value="1"/>
</dbReference>
<feature type="domain" description="Glycosyl hydrolase family 92" evidence="1">
    <location>
        <begin position="265"/>
        <end position="724"/>
    </location>
</feature>
<dbReference type="Gene3D" id="1.20.1610.10">
    <property type="entry name" value="alpha-1,2-mannosidases domains"/>
    <property type="match status" value="1"/>
</dbReference>